<feature type="region of interest" description="Disordered" evidence="1">
    <location>
        <begin position="244"/>
        <end position="299"/>
    </location>
</feature>
<feature type="non-terminal residue" evidence="2">
    <location>
        <position position="299"/>
    </location>
</feature>
<accession>A0AAD5SQ68</accession>
<comment type="caution">
    <text evidence="2">The sequence shown here is derived from an EMBL/GenBank/DDBJ whole genome shotgun (WGS) entry which is preliminary data.</text>
</comment>
<feature type="region of interest" description="Disordered" evidence="1">
    <location>
        <begin position="100"/>
        <end position="120"/>
    </location>
</feature>
<name>A0AAD5SQ68_9FUNG</name>
<dbReference type="AlphaFoldDB" id="A0AAD5SQ68"/>
<keyword evidence="3" id="KW-1185">Reference proteome</keyword>
<proteinExistence type="predicted"/>
<dbReference type="Proteomes" id="UP001211907">
    <property type="component" value="Unassembled WGS sequence"/>
</dbReference>
<gene>
    <name evidence="2" type="ORF">HK100_006774</name>
</gene>
<dbReference type="EMBL" id="JADGJH010003157">
    <property type="protein sequence ID" value="KAJ3093083.1"/>
    <property type="molecule type" value="Genomic_DNA"/>
</dbReference>
<sequence length="299" mass="31816">MGCGVSKSAAISPLTIKPHTVATNPSSNDVDTVPKKLDAFPQKTTRTISTVATQASIPLLDAKTAPTETLSVQIEGSIKLASNATTALLPPLNPVVHESATSKLSDLHENSTSNSTQSLQHDSTRFLQLVSNKQLASSTNIAESTVQCNSSAINIDCLGLSKQSNLLTTAVVRRASYNADYNSAVGVITRRKSVALNIPIPTADASNLFEPDLTSVITEKKYDTDTADLSDNYWIIQKIAGGPTKRQMSSPLATTLVDDESENNIFNNNAESFPKDGENGAKSNNAEKNSQSNLPLSKK</sequence>
<organism evidence="2 3">
    <name type="scientific">Physocladia obscura</name>
    <dbReference type="NCBI Taxonomy" id="109957"/>
    <lineage>
        <taxon>Eukaryota</taxon>
        <taxon>Fungi</taxon>
        <taxon>Fungi incertae sedis</taxon>
        <taxon>Chytridiomycota</taxon>
        <taxon>Chytridiomycota incertae sedis</taxon>
        <taxon>Chytridiomycetes</taxon>
        <taxon>Chytridiales</taxon>
        <taxon>Chytriomycetaceae</taxon>
        <taxon>Physocladia</taxon>
    </lineage>
</organism>
<evidence type="ECO:0000313" key="3">
    <source>
        <dbReference type="Proteomes" id="UP001211907"/>
    </source>
</evidence>
<feature type="compositionally biased region" description="Polar residues" evidence="1">
    <location>
        <begin position="281"/>
        <end position="299"/>
    </location>
</feature>
<reference evidence="2" key="1">
    <citation type="submission" date="2020-05" db="EMBL/GenBank/DDBJ databases">
        <title>Phylogenomic resolution of chytrid fungi.</title>
        <authorList>
            <person name="Stajich J.E."/>
            <person name="Amses K."/>
            <person name="Simmons R."/>
            <person name="Seto K."/>
            <person name="Myers J."/>
            <person name="Bonds A."/>
            <person name="Quandt C.A."/>
            <person name="Barry K."/>
            <person name="Liu P."/>
            <person name="Grigoriev I."/>
            <person name="Longcore J.E."/>
            <person name="James T.Y."/>
        </authorList>
    </citation>
    <scope>NUCLEOTIDE SEQUENCE</scope>
    <source>
        <strain evidence="2">JEL0513</strain>
    </source>
</reference>
<evidence type="ECO:0000256" key="1">
    <source>
        <dbReference type="SAM" id="MobiDB-lite"/>
    </source>
</evidence>
<protein>
    <submittedName>
        <fullName evidence="2">Uncharacterized protein</fullName>
    </submittedName>
</protein>
<evidence type="ECO:0000313" key="2">
    <source>
        <dbReference type="EMBL" id="KAJ3093083.1"/>
    </source>
</evidence>